<evidence type="ECO:0000256" key="2">
    <source>
        <dbReference type="ARBA" id="ARBA00022777"/>
    </source>
</evidence>
<dbReference type="SMART" id="SM01012">
    <property type="entry name" value="ANTAR"/>
    <property type="match status" value="1"/>
</dbReference>
<dbReference type="Pfam" id="PF13185">
    <property type="entry name" value="GAF_2"/>
    <property type="match status" value="1"/>
</dbReference>
<keyword evidence="1" id="KW-0808">Transferase</keyword>
<dbReference type="AlphaFoldDB" id="A0A1G8DM39"/>
<dbReference type="Proteomes" id="UP000199258">
    <property type="component" value="Unassembled WGS sequence"/>
</dbReference>
<dbReference type="Gene3D" id="3.30.450.40">
    <property type="match status" value="1"/>
</dbReference>
<keyword evidence="4" id="KW-0804">Transcription</keyword>
<evidence type="ECO:0000256" key="4">
    <source>
        <dbReference type="ARBA" id="ARBA00023163"/>
    </source>
</evidence>
<dbReference type="OrthoDB" id="3820533at2"/>
<dbReference type="InterPro" id="IPR011006">
    <property type="entry name" value="CheY-like_superfamily"/>
</dbReference>
<dbReference type="RefSeq" id="WP_090584455.1">
    <property type="nucleotide sequence ID" value="NZ_FNDT01000001.1"/>
</dbReference>
<dbReference type="InterPro" id="IPR012074">
    <property type="entry name" value="GAF_ANTAR"/>
</dbReference>
<dbReference type="STRING" id="335973.SAMN04488693_101649"/>
<dbReference type="Pfam" id="PF03861">
    <property type="entry name" value="ANTAR"/>
    <property type="match status" value="1"/>
</dbReference>
<dbReference type="PIRSF" id="PIRSF036625">
    <property type="entry name" value="GAF_ANTAR"/>
    <property type="match status" value="1"/>
</dbReference>
<keyword evidence="3" id="KW-0805">Transcription regulation</keyword>
<dbReference type="Gene3D" id="1.10.10.10">
    <property type="entry name" value="Winged helix-like DNA-binding domain superfamily/Winged helix DNA-binding domain"/>
    <property type="match status" value="1"/>
</dbReference>
<dbReference type="PROSITE" id="PS50921">
    <property type="entry name" value="ANTAR"/>
    <property type="match status" value="1"/>
</dbReference>
<dbReference type="SUPFAM" id="SSF55781">
    <property type="entry name" value="GAF domain-like"/>
    <property type="match status" value="1"/>
</dbReference>
<name>A0A1G8DM39_9MICC</name>
<evidence type="ECO:0000313" key="6">
    <source>
        <dbReference type="EMBL" id="SDH58717.1"/>
    </source>
</evidence>
<dbReference type="GO" id="GO:0016301">
    <property type="term" value="F:kinase activity"/>
    <property type="evidence" value="ECO:0007669"/>
    <property type="project" value="UniProtKB-KW"/>
</dbReference>
<dbReference type="InterPro" id="IPR029016">
    <property type="entry name" value="GAF-like_dom_sf"/>
</dbReference>
<dbReference type="EMBL" id="FNDT01000001">
    <property type="protein sequence ID" value="SDH58717.1"/>
    <property type="molecule type" value="Genomic_DNA"/>
</dbReference>
<accession>A0A1G8DM39</accession>
<feature type="domain" description="ANTAR" evidence="5">
    <location>
        <begin position="178"/>
        <end position="239"/>
    </location>
</feature>
<dbReference type="GO" id="GO:0003723">
    <property type="term" value="F:RNA binding"/>
    <property type="evidence" value="ECO:0007669"/>
    <property type="project" value="InterPro"/>
</dbReference>
<organism evidence="6 7">
    <name type="scientific">Arthrobacter subterraneus</name>
    <dbReference type="NCBI Taxonomy" id="335973"/>
    <lineage>
        <taxon>Bacteria</taxon>
        <taxon>Bacillati</taxon>
        <taxon>Actinomycetota</taxon>
        <taxon>Actinomycetes</taxon>
        <taxon>Micrococcales</taxon>
        <taxon>Micrococcaceae</taxon>
        <taxon>Arthrobacter</taxon>
    </lineage>
</organism>
<keyword evidence="7" id="KW-1185">Reference proteome</keyword>
<proteinExistence type="predicted"/>
<evidence type="ECO:0000256" key="1">
    <source>
        <dbReference type="ARBA" id="ARBA00022679"/>
    </source>
</evidence>
<keyword evidence="2" id="KW-0418">Kinase</keyword>
<reference evidence="6 7" key="1">
    <citation type="submission" date="2016-10" db="EMBL/GenBank/DDBJ databases">
        <authorList>
            <person name="de Groot N.N."/>
        </authorList>
    </citation>
    <scope>NUCLEOTIDE SEQUENCE [LARGE SCALE GENOMIC DNA]</scope>
    <source>
        <strain evidence="6 7">NP_1H</strain>
    </source>
</reference>
<evidence type="ECO:0000259" key="5">
    <source>
        <dbReference type="PROSITE" id="PS50921"/>
    </source>
</evidence>
<gene>
    <name evidence="6" type="ORF">SAMN04488693_101649</name>
</gene>
<evidence type="ECO:0000256" key="3">
    <source>
        <dbReference type="ARBA" id="ARBA00023015"/>
    </source>
</evidence>
<dbReference type="InterPro" id="IPR036388">
    <property type="entry name" value="WH-like_DNA-bd_sf"/>
</dbReference>
<sequence>MDTQNRHSHAAGGMERPDVLVQLEDLLSGSAEVREFLGEMSRAAAERLSAPDNEVSCGVTVIRRKRPVTVASSDPRARTLDELQNSYGDGPCLTALREGTRILVPDVHSDNRWPDYFRATAASGVSSMLAVPMDVKSTGQAVLNLYSPRVLGFSAESVATAEDVAGEASRALHLALKIAQLSELRDDLTAALESRTIIATAVGVIMAENRCTRDKAFQVLVDASSHRNIKLRVLAEKIVDRVGGDCGQGTIFQE</sequence>
<protein>
    <submittedName>
        <fullName evidence="6">GAF domain-containing protein</fullName>
    </submittedName>
</protein>
<evidence type="ECO:0000313" key="7">
    <source>
        <dbReference type="Proteomes" id="UP000199258"/>
    </source>
</evidence>
<dbReference type="SUPFAM" id="SSF52172">
    <property type="entry name" value="CheY-like"/>
    <property type="match status" value="1"/>
</dbReference>
<dbReference type="InterPro" id="IPR005561">
    <property type="entry name" value="ANTAR"/>
</dbReference>
<dbReference type="InterPro" id="IPR003018">
    <property type="entry name" value="GAF"/>
</dbReference>